<dbReference type="PRINTS" id="PR00081">
    <property type="entry name" value="GDHRDH"/>
</dbReference>
<dbReference type="PANTHER" id="PTHR24320:SF274">
    <property type="entry name" value="CHAIN DEHYDROGENASE, PUTATIVE (AFU_ORTHOLOGUE AFUA_4G00440)-RELATED"/>
    <property type="match status" value="1"/>
</dbReference>
<gene>
    <name evidence="4" type="ORF">LTR05_001585</name>
</gene>
<dbReference type="Pfam" id="PF00106">
    <property type="entry name" value="adh_short"/>
    <property type="match status" value="1"/>
</dbReference>
<evidence type="ECO:0000256" key="1">
    <source>
        <dbReference type="ARBA" id="ARBA00006484"/>
    </source>
</evidence>
<sequence length="240" mass="25277">MSQKIFITGSADGLGSLAAQALAKKGHRVTLHARNAQRAQDAEKACPGADEALVADLSSLEETKQLADELNNKGPWDAIIHNAGVMRSGPIFATNTLAPYVLACLVQPPPKRLVFLSSMLHQGGDPSLRDIQNCGYGDSKLHNTMMAFAFAKRYGPKGVTVTSLDPGWVPTKMGGAGATGDIQASVKSYVSLAEGTAQGAGGQHWYHQGKKSFHQGAADVQAQEKLLKELESISGVSIPA</sequence>
<keyword evidence="5" id="KW-1185">Reference proteome</keyword>
<dbReference type="InterPro" id="IPR002347">
    <property type="entry name" value="SDR_fam"/>
</dbReference>
<dbReference type="SUPFAM" id="SSF51735">
    <property type="entry name" value="NAD(P)-binding Rossmann-fold domains"/>
    <property type="match status" value="1"/>
</dbReference>
<dbReference type="Proteomes" id="UP001309876">
    <property type="component" value="Unassembled WGS sequence"/>
</dbReference>
<organism evidence="4 5">
    <name type="scientific">Lithohypha guttulata</name>
    <dbReference type="NCBI Taxonomy" id="1690604"/>
    <lineage>
        <taxon>Eukaryota</taxon>
        <taxon>Fungi</taxon>
        <taxon>Dikarya</taxon>
        <taxon>Ascomycota</taxon>
        <taxon>Pezizomycotina</taxon>
        <taxon>Eurotiomycetes</taxon>
        <taxon>Chaetothyriomycetidae</taxon>
        <taxon>Chaetothyriales</taxon>
        <taxon>Trichomeriaceae</taxon>
        <taxon>Lithohypha</taxon>
    </lineage>
</organism>
<keyword evidence="3" id="KW-0560">Oxidoreductase</keyword>
<dbReference type="Gene3D" id="3.40.50.720">
    <property type="entry name" value="NAD(P)-binding Rossmann-like Domain"/>
    <property type="match status" value="1"/>
</dbReference>
<comment type="caution">
    <text evidence="4">The sequence shown here is derived from an EMBL/GenBank/DDBJ whole genome shotgun (WGS) entry which is preliminary data.</text>
</comment>
<dbReference type="GO" id="GO:0016491">
    <property type="term" value="F:oxidoreductase activity"/>
    <property type="evidence" value="ECO:0007669"/>
    <property type="project" value="UniProtKB-KW"/>
</dbReference>
<evidence type="ECO:0000313" key="4">
    <source>
        <dbReference type="EMBL" id="KAK5091402.1"/>
    </source>
</evidence>
<dbReference type="PANTHER" id="PTHR24320">
    <property type="entry name" value="RETINOL DEHYDROGENASE"/>
    <property type="match status" value="1"/>
</dbReference>
<reference evidence="4 5" key="1">
    <citation type="submission" date="2023-08" db="EMBL/GenBank/DDBJ databases">
        <title>Black Yeasts Isolated from many extreme environments.</title>
        <authorList>
            <person name="Coleine C."/>
            <person name="Stajich J.E."/>
            <person name="Selbmann L."/>
        </authorList>
    </citation>
    <scope>NUCLEOTIDE SEQUENCE [LARGE SCALE GENOMIC DNA]</scope>
    <source>
        <strain evidence="4 5">CCFEE 5910</strain>
    </source>
</reference>
<evidence type="ECO:0000256" key="2">
    <source>
        <dbReference type="ARBA" id="ARBA00022857"/>
    </source>
</evidence>
<comment type="similarity">
    <text evidence="1">Belongs to the short-chain dehydrogenases/reductases (SDR) family.</text>
</comment>
<accession>A0AAN7T7Q8</accession>
<protein>
    <submittedName>
        <fullName evidence="4">Uncharacterized protein</fullName>
    </submittedName>
</protein>
<proteinExistence type="inferred from homology"/>
<keyword evidence="2" id="KW-0521">NADP</keyword>
<name>A0AAN7T7Q8_9EURO</name>
<evidence type="ECO:0000256" key="3">
    <source>
        <dbReference type="ARBA" id="ARBA00023002"/>
    </source>
</evidence>
<dbReference type="InterPro" id="IPR036291">
    <property type="entry name" value="NAD(P)-bd_dom_sf"/>
</dbReference>
<dbReference type="AlphaFoldDB" id="A0AAN7T7Q8"/>
<evidence type="ECO:0000313" key="5">
    <source>
        <dbReference type="Proteomes" id="UP001309876"/>
    </source>
</evidence>
<dbReference type="EMBL" id="JAVRRJ010000001">
    <property type="protein sequence ID" value="KAK5091402.1"/>
    <property type="molecule type" value="Genomic_DNA"/>
</dbReference>